<proteinExistence type="predicted"/>
<feature type="region of interest" description="Disordered" evidence="1">
    <location>
        <begin position="35"/>
        <end position="55"/>
    </location>
</feature>
<evidence type="ECO:0000256" key="1">
    <source>
        <dbReference type="SAM" id="MobiDB-lite"/>
    </source>
</evidence>
<dbReference type="AlphaFoldDB" id="A0A1B0B8D4"/>
<evidence type="ECO:0000313" key="3">
    <source>
        <dbReference type="EnsemblMetazoa" id="GPPI022187-PA"/>
    </source>
</evidence>
<feature type="transmembrane region" description="Helical" evidence="2">
    <location>
        <begin position="12"/>
        <end position="30"/>
    </location>
</feature>
<protein>
    <submittedName>
        <fullName evidence="3">Uncharacterized protein</fullName>
    </submittedName>
</protein>
<accession>A0A1B0B8D4</accession>
<name>A0A1B0B8D4_9MUSC</name>
<keyword evidence="2" id="KW-1133">Transmembrane helix</keyword>
<keyword evidence="2" id="KW-0812">Transmembrane</keyword>
<dbReference type="EMBL" id="JXJN01009905">
    <property type="status" value="NOT_ANNOTATED_CDS"/>
    <property type="molecule type" value="Genomic_DNA"/>
</dbReference>
<keyword evidence="2" id="KW-0472">Membrane</keyword>
<keyword evidence="4" id="KW-1185">Reference proteome</keyword>
<organism evidence="3 4">
    <name type="scientific">Glossina palpalis gambiensis</name>
    <dbReference type="NCBI Taxonomy" id="67801"/>
    <lineage>
        <taxon>Eukaryota</taxon>
        <taxon>Metazoa</taxon>
        <taxon>Ecdysozoa</taxon>
        <taxon>Arthropoda</taxon>
        <taxon>Hexapoda</taxon>
        <taxon>Insecta</taxon>
        <taxon>Pterygota</taxon>
        <taxon>Neoptera</taxon>
        <taxon>Endopterygota</taxon>
        <taxon>Diptera</taxon>
        <taxon>Brachycera</taxon>
        <taxon>Muscomorpha</taxon>
        <taxon>Hippoboscoidea</taxon>
        <taxon>Glossinidae</taxon>
        <taxon>Glossina</taxon>
    </lineage>
</organism>
<evidence type="ECO:0000256" key="2">
    <source>
        <dbReference type="SAM" id="Phobius"/>
    </source>
</evidence>
<dbReference type="Proteomes" id="UP000092460">
    <property type="component" value="Unassembled WGS sequence"/>
</dbReference>
<reference evidence="3" key="2">
    <citation type="submission" date="2020-05" db="UniProtKB">
        <authorList>
            <consortium name="EnsemblMetazoa"/>
        </authorList>
    </citation>
    <scope>IDENTIFICATION</scope>
    <source>
        <strain evidence="3">IAEA</strain>
    </source>
</reference>
<reference evidence="4" key="1">
    <citation type="submission" date="2015-01" db="EMBL/GenBank/DDBJ databases">
        <authorList>
            <person name="Aksoy S."/>
            <person name="Warren W."/>
            <person name="Wilson R.K."/>
        </authorList>
    </citation>
    <scope>NUCLEOTIDE SEQUENCE [LARGE SCALE GENOMIC DNA]</scope>
    <source>
        <strain evidence="4">IAEA</strain>
    </source>
</reference>
<sequence>MKMKRKCLTADEISSLTTIMMMIITLLIGGKQFDGDSDGGGDDDNNDHDDVNTVTKNTGNYRDTMFSACDFKCSLSIDSLDTNQSFREQTAASSRSHGKLLR</sequence>
<feature type="compositionally biased region" description="Acidic residues" evidence="1">
    <location>
        <begin position="35"/>
        <end position="47"/>
    </location>
</feature>
<evidence type="ECO:0000313" key="4">
    <source>
        <dbReference type="Proteomes" id="UP000092460"/>
    </source>
</evidence>
<dbReference type="VEuPathDB" id="VectorBase:GPPI022187"/>
<dbReference type="EnsemblMetazoa" id="GPPI022187-RA">
    <property type="protein sequence ID" value="GPPI022187-PA"/>
    <property type="gene ID" value="GPPI022187"/>
</dbReference>